<name>A0A1F4U8G2_UNCSA</name>
<proteinExistence type="predicted"/>
<dbReference type="Proteomes" id="UP000179242">
    <property type="component" value="Unassembled WGS sequence"/>
</dbReference>
<evidence type="ECO:0008006" key="4">
    <source>
        <dbReference type="Google" id="ProtNLM"/>
    </source>
</evidence>
<evidence type="ECO:0000313" key="3">
    <source>
        <dbReference type="Proteomes" id="UP000179242"/>
    </source>
</evidence>
<gene>
    <name evidence="2" type="ORF">A2438_07505</name>
</gene>
<keyword evidence="1" id="KW-0732">Signal</keyword>
<reference evidence="2 3" key="1">
    <citation type="journal article" date="2016" name="Nat. Commun.">
        <title>Thousands of microbial genomes shed light on interconnected biogeochemical processes in an aquifer system.</title>
        <authorList>
            <person name="Anantharaman K."/>
            <person name="Brown C.T."/>
            <person name="Hug L.A."/>
            <person name="Sharon I."/>
            <person name="Castelle C.J."/>
            <person name="Probst A.J."/>
            <person name="Thomas B.C."/>
            <person name="Singh A."/>
            <person name="Wilkins M.J."/>
            <person name="Karaoz U."/>
            <person name="Brodie E.L."/>
            <person name="Williams K.H."/>
            <person name="Hubbard S.S."/>
            <person name="Banfield J.F."/>
        </authorList>
    </citation>
    <scope>NUCLEOTIDE SEQUENCE [LARGE SCALE GENOMIC DNA]</scope>
</reference>
<evidence type="ECO:0000313" key="2">
    <source>
        <dbReference type="EMBL" id="OGC41167.1"/>
    </source>
</evidence>
<dbReference type="Gene3D" id="2.40.160.60">
    <property type="entry name" value="Outer membrane protein transport protein (OMPP1/FadL/TodX)"/>
    <property type="match status" value="1"/>
</dbReference>
<protein>
    <recommendedName>
        <fullName evidence="4">PorV/PorQ family protein</fullName>
    </recommendedName>
</protein>
<feature type="chain" id="PRO_5009514837" description="PorV/PorQ family protein" evidence="1">
    <location>
        <begin position="24"/>
        <end position="308"/>
    </location>
</feature>
<sequence>MDVAKSLFLSSFCLLLAVAPAFAVGQAGLDFDVLSVGVGARPLGMGGAFTAVADNADAPYWNPAGLGYLKNNEITTMQTRLSTDADHYYVSYIQPLWKGTLGISWIQISAGSLSNTSATVDAYNEVNTISIFSYFSNAYLLSYGLKITERISAGLTAKYLSSDMSKISGGQGYGYSIAPGVMLKPNDIFTIGLRIDELFNKVVWGTGSAEKAPPKLHLGIAARPVLPKISGLFSLDFSQTMKEGYIGSFALGYEWERQGLSLRCGYADSSFSAGAGFESGVARIDYAYVQSNELTRSNCHRISLSGKW</sequence>
<evidence type="ECO:0000256" key="1">
    <source>
        <dbReference type="SAM" id="SignalP"/>
    </source>
</evidence>
<dbReference type="SUPFAM" id="SSF56935">
    <property type="entry name" value="Porins"/>
    <property type="match status" value="1"/>
</dbReference>
<organism evidence="2 3">
    <name type="scientific">candidate division WOR-1 bacterium RIFOXYC2_FULL_46_14</name>
    <dbReference type="NCBI Taxonomy" id="1802587"/>
    <lineage>
        <taxon>Bacteria</taxon>
        <taxon>Bacillati</taxon>
        <taxon>Saganbacteria</taxon>
    </lineage>
</organism>
<dbReference type="AlphaFoldDB" id="A0A1F4U8G2"/>
<dbReference type="NCBIfam" id="NF033709">
    <property type="entry name" value="PorV_fam"/>
    <property type="match status" value="1"/>
</dbReference>
<feature type="signal peptide" evidence="1">
    <location>
        <begin position="1"/>
        <end position="23"/>
    </location>
</feature>
<accession>A0A1F4U8G2</accession>
<dbReference type="EMBL" id="MEUJ01000001">
    <property type="protein sequence ID" value="OGC41167.1"/>
    <property type="molecule type" value="Genomic_DNA"/>
</dbReference>
<comment type="caution">
    <text evidence="2">The sequence shown here is derived from an EMBL/GenBank/DDBJ whole genome shotgun (WGS) entry which is preliminary data.</text>
</comment>